<proteinExistence type="predicted"/>
<gene>
    <name evidence="1" type="ORF">CEXT_324951</name>
</gene>
<sequence>MDPDSTESGNVISFSTQKVLKNDILNSNDDSLNAIVSTYKEEDALADIIQSSHIDMAQFNTVSTYPSANKQDISHNAGSSSYLLVVIRLK</sequence>
<comment type="caution">
    <text evidence="1">The sequence shown here is derived from an EMBL/GenBank/DDBJ whole genome shotgun (WGS) entry which is preliminary data.</text>
</comment>
<reference evidence="1 2" key="1">
    <citation type="submission" date="2021-06" db="EMBL/GenBank/DDBJ databases">
        <title>Caerostris extrusa draft genome.</title>
        <authorList>
            <person name="Kono N."/>
            <person name="Arakawa K."/>
        </authorList>
    </citation>
    <scope>NUCLEOTIDE SEQUENCE [LARGE SCALE GENOMIC DNA]</scope>
</reference>
<protein>
    <submittedName>
        <fullName evidence="1">Uncharacterized protein</fullName>
    </submittedName>
</protein>
<name>A0AAV4RZL8_CAEEX</name>
<evidence type="ECO:0000313" key="1">
    <source>
        <dbReference type="EMBL" id="GIY26271.1"/>
    </source>
</evidence>
<accession>A0AAV4RZL8</accession>
<evidence type="ECO:0000313" key="2">
    <source>
        <dbReference type="Proteomes" id="UP001054945"/>
    </source>
</evidence>
<keyword evidence="2" id="KW-1185">Reference proteome</keyword>
<dbReference type="Proteomes" id="UP001054945">
    <property type="component" value="Unassembled WGS sequence"/>
</dbReference>
<organism evidence="1 2">
    <name type="scientific">Caerostris extrusa</name>
    <name type="common">Bark spider</name>
    <name type="synonym">Caerostris bankana</name>
    <dbReference type="NCBI Taxonomy" id="172846"/>
    <lineage>
        <taxon>Eukaryota</taxon>
        <taxon>Metazoa</taxon>
        <taxon>Ecdysozoa</taxon>
        <taxon>Arthropoda</taxon>
        <taxon>Chelicerata</taxon>
        <taxon>Arachnida</taxon>
        <taxon>Araneae</taxon>
        <taxon>Araneomorphae</taxon>
        <taxon>Entelegynae</taxon>
        <taxon>Araneoidea</taxon>
        <taxon>Araneidae</taxon>
        <taxon>Caerostris</taxon>
    </lineage>
</organism>
<dbReference type="AlphaFoldDB" id="A0AAV4RZL8"/>
<dbReference type="EMBL" id="BPLR01008658">
    <property type="protein sequence ID" value="GIY26271.1"/>
    <property type="molecule type" value="Genomic_DNA"/>
</dbReference>